<sequence length="109" mass="12057">MRSSVLFVAAIVAGCAAPAPGDMITQDKVQAIQINVTTFDEMVRDFGPPRTQQVNPQGLRTASWFYFNNSEYGAMQDQRTLTVTYNKDGTVKDYMNASAGERDGAQKKR</sequence>
<dbReference type="InterPro" id="IPR037873">
    <property type="entry name" value="BamE-like"/>
</dbReference>
<evidence type="ECO:0000256" key="1">
    <source>
        <dbReference type="ARBA" id="ARBA00022729"/>
    </source>
</evidence>
<keyword evidence="1" id="KW-0732">Signal</keyword>
<evidence type="ECO:0000313" key="3">
    <source>
        <dbReference type="Proteomes" id="UP000494214"/>
    </source>
</evidence>
<protein>
    <recommendedName>
        <fullName evidence="4">Lipoprotein SmpA/OmlA domain-containing protein</fullName>
    </recommendedName>
</protein>
<proteinExistence type="predicted"/>
<dbReference type="PROSITE" id="PS51257">
    <property type="entry name" value="PROKAR_LIPOPROTEIN"/>
    <property type="match status" value="1"/>
</dbReference>
<accession>A0A6S7ATA3</accession>
<keyword evidence="3" id="KW-1185">Reference proteome</keyword>
<dbReference type="EMBL" id="CADIJM010000021">
    <property type="protein sequence ID" value="CAB3735082.1"/>
    <property type="molecule type" value="Genomic_DNA"/>
</dbReference>
<evidence type="ECO:0000313" key="2">
    <source>
        <dbReference type="EMBL" id="CAB3735082.1"/>
    </source>
</evidence>
<dbReference type="AlphaFoldDB" id="A0A6S7ATA3"/>
<evidence type="ECO:0008006" key="4">
    <source>
        <dbReference type="Google" id="ProtNLM"/>
    </source>
</evidence>
<dbReference type="Proteomes" id="UP000494214">
    <property type="component" value="Unassembled WGS sequence"/>
</dbReference>
<name>A0A6S7ATA3_9BURK</name>
<reference evidence="2 3" key="1">
    <citation type="submission" date="2020-04" db="EMBL/GenBank/DDBJ databases">
        <authorList>
            <person name="De Canck E."/>
        </authorList>
    </citation>
    <scope>NUCLEOTIDE SEQUENCE [LARGE SCALE GENOMIC DNA]</scope>
    <source>
        <strain evidence="2 3">LMG 26690</strain>
    </source>
</reference>
<dbReference type="RefSeq" id="WP_175125979.1">
    <property type="nucleotide sequence ID" value="NZ_CADIJM010000021.1"/>
</dbReference>
<gene>
    <name evidence="2" type="ORF">LMG26690_05173</name>
</gene>
<organism evidence="2 3">
    <name type="scientific">Achromobacter animicus</name>
    <dbReference type="NCBI Taxonomy" id="1389935"/>
    <lineage>
        <taxon>Bacteria</taxon>
        <taxon>Pseudomonadati</taxon>
        <taxon>Pseudomonadota</taxon>
        <taxon>Betaproteobacteria</taxon>
        <taxon>Burkholderiales</taxon>
        <taxon>Alcaligenaceae</taxon>
        <taxon>Achromobacter</taxon>
    </lineage>
</organism>
<dbReference type="Gene3D" id="3.30.1450.10">
    <property type="match status" value="1"/>
</dbReference>